<comment type="caution">
    <text evidence="2">The sequence shown here is derived from an EMBL/GenBank/DDBJ whole genome shotgun (WGS) entry which is preliminary data.</text>
</comment>
<keyword evidence="3" id="KW-1185">Reference proteome</keyword>
<name>A0A9W6YPM4_AMBMO</name>
<feature type="region of interest" description="Disordered" evidence="1">
    <location>
        <begin position="1"/>
        <end position="26"/>
    </location>
</feature>
<feature type="compositionally biased region" description="Low complexity" evidence="1">
    <location>
        <begin position="419"/>
        <end position="433"/>
    </location>
</feature>
<feature type="compositionally biased region" description="Polar residues" evidence="1">
    <location>
        <begin position="393"/>
        <end position="402"/>
    </location>
</feature>
<gene>
    <name evidence="2" type="ORF">Amon01_000207200</name>
</gene>
<dbReference type="AlphaFoldDB" id="A0A9W6YPM4"/>
<dbReference type="Proteomes" id="UP001165063">
    <property type="component" value="Unassembled WGS sequence"/>
</dbReference>
<accession>A0A9W6YPM4</accession>
<dbReference type="EMBL" id="BSXU01000699">
    <property type="protein sequence ID" value="GMG21543.1"/>
    <property type="molecule type" value="Genomic_DNA"/>
</dbReference>
<feature type="region of interest" description="Disordered" evidence="1">
    <location>
        <begin position="393"/>
        <end position="442"/>
    </location>
</feature>
<evidence type="ECO:0000256" key="1">
    <source>
        <dbReference type="SAM" id="MobiDB-lite"/>
    </source>
</evidence>
<evidence type="ECO:0000313" key="2">
    <source>
        <dbReference type="EMBL" id="GMG21543.1"/>
    </source>
</evidence>
<reference evidence="2" key="1">
    <citation type="submission" date="2023-04" db="EMBL/GenBank/DDBJ databases">
        <title>Ambrosiozyma monospora NBRC 1965.</title>
        <authorList>
            <person name="Ichikawa N."/>
            <person name="Sato H."/>
            <person name="Tonouchi N."/>
        </authorList>
    </citation>
    <scope>NUCLEOTIDE SEQUENCE</scope>
    <source>
        <strain evidence="2">NBRC 1965</strain>
    </source>
</reference>
<evidence type="ECO:0000313" key="3">
    <source>
        <dbReference type="Proteomes" id="UP001165063"/>
    </source>
</evidence>
<proteinExistence type="predicted"/>
<organism evidence="2 3">
    <name type="scientific">Ambrosiozyma monospora</name>
    <name type="common">Yeast</name>
    <name type="synonym">Endomycopsis monosporus</name>
    <dbReference type="NCBI Taxonomy" id="43982"/>
    <lineage>
        <taxon>Eukaryota</taxon>
        <taxon>Fungi</taxon>
        <taxon>Dikarya</taxon>
        <taxon>Ascomycota</taxon>
        <taxon>Saccharomycotina</taxon>
        <taxon>Pichiomycetes</taxon>
        <taxon>Pichiales</taxon>
        <taxon>Pichiaceae</taxon>
        <taxon>Ambrosiozyma</taxon>
    </lineage>
</organism>
<sequence length="503" mass="57652">MDHDKEPSEVDPDPSEIEPESELDAYHKDIHTFRIKKKVVTPKPEKKDMTPLYPGLDEHIAAIEAGSDVDFDDDSIQMNDAYPDTPNTIRKVYNCPDKSNDPDSREAYFKAVENQVKKDIEVLTSMIKNPEKPIKYNRNSQSNPSNVELSDNISDMLMRSETLKRIITSAVTEDSMDYHEFPTKKLPFNIRKRIDETHGSIVANYFCCLDEEVKQILVARLGVADAIRDNVPDAKQRMDTTRDILATLRETNNDPEAPQITSLMKALRMTAEKTTYFAKMSAAKRQLEAIGKAFKNSSDPYYDYCSTRILLEIGLEITNNEVAKEHYKALNHQMRSLNKSKKENLLLNVETQHQQFAVNDTSLKVEYTPLPLAHTIGSAYERKGDRELMKTLTTAQHSRPSGNDTNGNRNNNKRRRNNNNHNQNPRFHNNNSRRPPRSRPEAWQTDLSVSELADEGYKSHFDHIPDNKLHDHIGQPQDIDYDTAMNLPFDKRPLQSVVLCVID</sequence>
<protein>
    <submittedName>
        <fullName evidence="2">Unnamed protein product</fullName>
    </submittedName>
</protein>
<feature type="compositionally biased region" description="Acidic residues" evidence="1">
    <location>
        <begin position="9"/>
        <end position="23"/>
    </location>
</feature>